<accession>A0A3S5BG30</accession>
<gene>
    <name evidence="1" type="ORF">PXEA_LOCUS16304</name>
</gene>
<evidence type="ECO:0000313" key="2">
    <source>
        <dbReference type="Proteomes" id="UP000784294"/>
    </source>
</evidence>
<comment type="caution">
    <text evidence="1">The sequence shown here is derived from an EMBL/GenBank/DDBJ whole genome shotgun (WGS) entry which is preliminary data.</text>
</comment>
<reference evidence="1" key="1">
    <citation type="submission" date="2018-11" db="EMBL/GenBank/DDBJ databases">
        <authorList>
            <consortium name="Pathogen Informatics"/>
        </authorList>
    </citation>
    <scope>NUCLEOTIDE SEQUENCE</scope>
</reference>
<dbReference type="AlphaFoldDB" id="A0A3S5BG30"/>
<name>A0A3S5BG30_9PLAT</name>
<sequence length="85" mass="9180">MPSVPLYSVALCLCVSRQPASLGCAHIRAHSCVLVCVCASNSCHPKRRGHKKKHPEQADIATTGRKACYEPILEAVGNHTHSPHI</sequence>
<keyword evidence="2" id="KW-1185">Reference proteome</keyword>
<evidence type="ECO:0000313" key="1">
    <source>
        <dbReference type="EMBL" id="VEL22864.1"/>
    </source>
</evidence>
<proteinExistence type="predicted"/>
<dbReference type="EMBL" id="CAAALY010058768">
    <property type="protein sequence ID" value="VEL22864.1"/>
    <property type="molecule type" value="Genomic_DNA"/>
</dbReference>
<protein>
    <submittedName>
        <fullName evidence="1">Uncharacterized protein</fullName>
    </submittedName>
</protein>
<dbReference type="Proteomes" id="UP000784294">
    <property type="component" value="Unassembled WGS sequence"/>
</dbReference>
<organism evidence="1 2">
    <name type="scientific">Protopolystoma xenopodis</name>
    <dbReference type="NCBI Taxonomy" id="117903"/>
    <lineage>
        <taxon>Eukaryota</taxon>
        <taxon>Metazoa</taxon>
        <taxon>Spiralia</taxon>
        <taxon>Lophotrochozoa</taxon>
        <taxon>Platyhelminthes</taxon>
        <taxon>Monogenea</taxon>
        <taxon>Polyopisthocotylea</taxon>
        <taxon>Polystomatidea</taxon>
        <taxon>Polystomatidae</taxon>
        <taxon>Protopolystoma</taxon>
    </lineage>
</organism>